<evidence type="ECO:0000313" key="3">
    <source>
        <dbReference type="Proteomes" id="UP000027586"/>
    </source>
</evidence>
<gene>
    <name evidence="2" type="ORF">LCOR_10210.1</name>
</gene>
<keyword evidence="3" id="KW-1185">Reference proteome</keyword>
<dbReference type="InterPro" id="IPR010730">
    <property type="entry name" value="HET"/>
</dbReference>
<feature type="domain" description="Heterokaryon incompatibility" evidence="1">
    <location>
        <begin position="29"/>
        <end position="169"/>
    </location>
</feature>
<dbReference type="Proteomes" id="UP000027586">
    <property type="component" value="Unassembled WGS sequence"/>
</dbReference>
<dbReference type="PANTHER" id="PTHR24148:SF64">
    <property type="entry name" value="HETEROKARYON INCOMPATIBILITY DOMAIN-CONTAINING PROTEIN"/>
    <property type="match status" value="1"/>
</dbReference>
<protein>
    <recommendedName>
        <fullName evidence="1">Heterokaryon incompatibility domain-containing protein</fullName>
    </recommendedName>
</protein>
<proteinExistence type="predicted"/>
<evidence type="ECO:0000259" key="1">
    <source>
        <dbReference type="Pfam" id="PF06985"/>
    </source>
</evidence>
<accession>A0A068SAQ6</accession>
<dbReference type="OrthoDB" id="2285840at2759"/>
<organism evidence="2 3">
    <name type="scientific">Lichtheimia corymbifera JMRC:FSU:9682</name>
    <dbReference type="NCBI Taxonomy" id="1263082"/>
    <lineage>
        <taxon>Eukaryota</taxon>
        <taxon>Fungi</taxon>
        <taxon>Fungi incertae sedis</taxon>
        <taxon>Mucoromycota</taxon>
        <taxon>Mucoromycotina</taxon>
        <taxon>Mucoromycetes</taxon>
        <taxon>Mucorales</taxon>
        <taxon>Lichtheimiaceae</taxon>
        <taxon>Lichtheimia</taxon>
    </lineage>
</organism>
<dbReference type="AlphaFoldDB" id="A0A068SAQ6"/>
<dbReference type="InterPro" id="IPR052895">
    <property type="entry name" value="HetReg/Transcr_Mod"/>
</dbReference>
<reference evidence="2" key="1">
    <citation type="submission" date="2013-08" db="EMBL/GenBank/DDBJ databases">
        <title>Gene expansion shapes genome architecture in the human pathogen Lichtheimia corymbifera: an evolutionary genomics analysis in the ancient terrestrial Mucorales (Mucoromycotina).</title>
        <authorList>
            <person name="Schwartze V.U."/>
            <person name="Winter S."/>
            <person name="Shelest E."/>
            <person name="Marcet-Houben M."/>
            <person name="Horn F."/>
            <person name="Wehner S."/>
            <person name="Hoffmann K."/>
            <person name="Riege K."/>
            <person name="Sammeth M."/>
            <person name="Nowrousian M."/>
            <person name="Valiante V."/>
            <person name="Linde J."/>
            <person name="Jacobsen I.D."/>
            <person name="Marz M."/>
            <person name="Brakhage A.A."/>
            <person name="Gabaldon T."/>
            <person name="Bocker S."/>
            <person name="Voigt K."/>
        </authorList>
    </citation>
    <scope>NUCLEOTIDE SEQUENCE [LARGE SCALE GENOMIC DNA]</scope>
    <source>
        <strain evidence="2">FSU 9682</strain>
    </source>
</reference>
<evidence type="ECO:0000313" key="2">
    <source>
        <dbReference type="EMBL" id="CDH59394.1"/>
    </source>
</evidence>
<sequence length="221" mass="25491">MQLVKPANNPCHRKRILQRINIGDEVLPYYALSHLWGISKAHPCMWDIGDYVDDINGEPAAPVSMRPEKRQTLIALLQKHPDSYWWIDVLCARSDTPLAMMSDIYGCCHQCYAMIDCEREIISKVDWMAQLLRQEKLGHRTVDQYNEAVDILNTFTKTSWWKRVWTWQEVVLPKKVILMAEASSSHTVLNIDAVIYLYKDLVLWGSYSIAGTCGIYRAADT</sequence>
<dbReference type="PANTHER" id="PTHR24148">
    <property type="entry name" value="ANKYRIN REPEAT DOMAIN-CONTAINING PROTEIN 39 HOMOLOG-RELATED"/>
    <property type="match status" value="1"/>
</dbReference>
<dbReference type="Pfam" id="PF06985">
    <property type="entry name" value="HET"/>
    <property type="match status" value="1"/>
</dbReference>
<comment type="caution">
    <text evidence="2">The sequence shown here is derived from an EMBL/GenBank/DDBJ whole genome shotgun (WGS) entry which is preliminary data.</text>
</comment>
<dbReference type="EMBL" id="CBTN010000069">
    <property type="protein sequence ID" value="CDH59394.1"/>
    <property type="molecule type" value="Genomic_DNA"/>
</dbReference>
<dbReference type="VEuPathDB" id="FungiDB:LCOR_10210.1"/>
<name>A0A068SAQ6_9FUNG</name>